<gene>
    <name evidence="2" type="ORF">RCC_08551</name>
</gene>
<dbReference type="EMBL" id="FJUY01000014">
    <property type="protein sequence ID" value="CZT22845.1"/>
    <property type="molecule type" value="Genomic_DNA"/>
</dbReference>
<organism evidence="2 3">
    <name type="scientific">Ramularia collo-cygni</name>
    <dbReference type="NCBI Taxonomy" id="112498"/>
    <lineage>
        <taxon>Eukaryota</taxon>
        <taxon>Fungi</taxon>
        <taxon>Dikarya</taxon>
        <taxon>Ascomycota</taxon>
        <taxon>Pezizomycotina</taxon>
        <taxon>Dothideomycetes</taxon>
        <taxon>Dothideomycetidae</taxon>
        <taxon>Mycosphaerellales</taxon>
        <taxon>Mycosphaerellaceae</taxon>
        <taxon>Ramularia</taxon>
    </lineage>
</organism>
<accession>A0A2D3VB17</accession>
<feature type="compositionally biased region" description="Basic and acidic residues" evidence="1">
    <location>
        <begin position="27"/>
        <end position="37"/>
    </location>
</feature>
<evidence type="ECO:0000256" key="1">
    <source>
        <dbReference type="SAM" id="MobiDB-lite"/>
    </source>
</evidence>
<sequence length="510" mass="57513">MALNSAPHPGGWSTKLVSKIGNTFRSEKAYTQESIDKKKNKKSKLKKKKNPQQFQPPAPEVNELGEQEYAVFAENRRPARPKVQDNGEMMHSLARSGSFDSLVEEEKQDPFSTTTNRKRRGYIVSSSVHQERIASLPSSVWKRIALFLTPLEVCNLALASKTLHDKLGPRPFDILNLAPNKHHKIAFLHQFDPLLPNHLLCFPCAQYHLRLSPGNEVLKKDYVSNPLFTCPKVKTSTLPRTRLTHARELPYAFIQLTLRAASLGPQYGITPETLARKWKCKDSSWQHTTRYLIHDSRLLLRVVSQRFAPPASSLSVTSERHILYDREEYIPFFSVCAHWRDGDLMKICKCMLGHIPSPPDPYHKQLQRGFHVSRAAANPDFIVRGCDSCRPARRCPECPSEYLVEVRLVEDPGDKITRFKHAIVVTRWTDLGDGRNPYTSPEWVAINGGSTTTTSEGGREGEGFDSFSQVGRRAVGGIFESRVSGSTPGQRLLSLNPGNKKMGEDGTGWY</sequence>
<evidence type="ECO:0000313" key="2">
    <source>
        <dbReference type="EMBL" id="CZT22845.1"/>
    </source>
</evidence>
<evidence type="ECO:0008006" key="4">
    <source>
        <dbReference type="Google" id="ProtNLM"/>
    </source>
</evidence>
<dbReference type="OrthoDB" id="3912356at2759"/>
<dbReference type="RefSeq" id="XP_023629569.1">
    <property type="nucleotide sequence ID" value="XM_023773801.1"/>
</dbReference>
<feature type="compositionally biased region" description="Basic residues" evidence="1">
    <location>
        <begin position="38"/>
        <end position="50"/>
    </location>
</feature>
<dbReference type="STRING" id="112498.A0A2D3VB17"/>
<feature type="region of interest" description="Disordered" evidence="1">
    <location>
        <begin position="485"/>
        <end position="510"/>
    </location>
</feature>
<dbReference type="GeneID" id="35603640"/>
<dbReference type="Proteomes" id="UP000225277">
    <property type="component" value="Unassembled WGS sequence"/>
</dbReference>
<proteinExistence type="predicted"/>
<protein>
    <recommendedName>
        <fullName evidence="4">F-box domain-containing protein</fullName>
    </recommendedName>
</protein>
<keyword evidence="3" id="KW-1185">Reference proteome</keyword>
<reference evidence="2 3" key="1">
    <citation type="submission" date="2016-03" db="EMBL/GenBank/DDBJ databases">
        <authorList>
            <person name="Ploux O."/>
        </authorList>
    </citation>
    <scope>NUCLEOTIDE SEQUENCE [LARGE SCALE GENOMIC DNA]</scope>
    <source>
        <strain evidence="2 3">URUG2</strain>
    </source>
</reference>
<evidence type="ECO:0000313" key="3">
    <source>
        <dbReference type="Proteomes" id="UP000225277"/>
    </source>
</evidence>
<dbReference type="AlphaFoldDB" id="A0A2D3VB17"/>
<feature type="region of interest" description="Disordered" evidence="1">
    <location>
        <begin position="27"/>
        <end position="62"/>
    </location>
</feature>
<name>A0A2D3VB17_9PEZI</name>